<dbReference type="PANTHER" id="PTHR36819:SF1">
    <property type="entry name" value="REGULATOR OF PHOSPHOLIPASE D SRF1"/>
    <property type="match status" value="1"/>
</dbReference>
<feature type="region of interest" description="Disordered" evidence="1">
    <location>
        <begin position="1"/>
        <end position="48"/>
    </location>
</feature>
<keyword evidence="2" id="KW-0812">Transmembrane</keyword>
<name>A0A0X8HRF9_9SACH</name>
<gene>
    <name evidence="3" type="ORF">AW171_hschr31961</name>
</gene>
<dbReference type="PANTHER" id="PTHR36819">
    <property type="entry name" value="REGULATOR OF PHOSPHOLIPASE D SRF1"/>
    <property type="match status" value="1"/>
</dbReference>
<reference evidence="3 4" key="1">
    <citation type="submission" date="2016-01" db="EMBL/GenBank/DDBJ databases">
        <title>Genome sequence of the yeast Holleya sinecauda.</title>
        <authorList>
            <person name="Dietrich F.S."/>
        </authorList>
    </citation>
    <scope>NUCLEOTIDE SEQUENCE [LARGE SCALE GENOMIC DNA]</scope>
    <source>
        <strain evidence="3 4">ATCC 58844</strain>
    </source>
</reference>
<keyword evidence="2" id="KW-0472">Membrane</keyword>
<evidence type="ECO:0000256" key="2">
    <source>
        <dbReference type="SAM" id="Phobius"/>
    </source>
</evidence>
<feature type="transmembrane region" description="Helical" evidence="2">
    <location>
        <begin position="305"/>
        <end position="326"/>
    </location>
</feature>
<feature type="region of interest" description="Disordered" evidence="1">
    <location>
        <begin position="119"/>
        <end position="178"/>
    </location>
</feature>
<sequence length="468" mass="53717">MAVEPSREDDEQHSLVTRSGSSDRRVQKKPSLTHSTGHVKHTGDGDGEVVRGMSLNAYSLKPTTVPPFALDAHFKRLKLKDSAMLSKDKVTSGTQRFKDPFLVSYDSQWNEFVNNIDAEGRHPKQRTKNSVSLHPQSGTSTSSTSSLSSISKMEKMRAITQQHHHHHHQQQQLSPNRSSSLSILTDLESNWGGEERLNAIFEAPILHDYEFKNQKDRNEWTKYISQLKHFYYGSIFKGSNSRNVSLESDDDDDDDDVGRLQAFMEKHKLEFRRKKQYWLQFEQRKKQQWGPSFRKLLLDNQYLPLSFRLIIIMLTCVALGLAVRIFENSHHRLQDRTTNVPQQPSTIMAIVVNTVAIVYLIYIAYDEFSGKPLGLRNPLGKMRLILLDLLFIIFSSANLSLAFNTLYDKTWVCAGDDDSSAMVPKIDYICRKQRALSAFLFLVLFMWVITFTISILRVVERVSSTSPR</sequence>
<proteinExistence type="predicted"/>
<feature type="transmembrane region" description="Helical" evidence="2">
    <location>
        <begin position="385"/>
        <end position="403"/>
    </location>
</feature>
<dbReference type="InterPro" id="IPR037737">
    <property type="entry name" value="Srf1"/>
</dbReference>
<keyword evidence="2" id="KW-1133">Transmembrane helix</keyword>
<dbReference type="Proteomes" id="UP000243052">
    <property type="component" value="Chromosome iii"/>
</dbReference>
<dbReference type="GO" id="GO:0071944">
    <property type="term" value="C:cell periphery"/>
    <property type="evidence" value="ECO:0007669"/>
    <property type="project" value="TreeGrafter"/>
</dbReference>
<dbReference type="AlphaFoldDB" id="A0A0X8HRF9"/>
<organism evidence="3 4">
    <name type="scientific">Eremothecium sinecaudum</name>
    <dbReference type="NCBI Taxonomy" id="45286"/>
    <lineage>
        <taxon>Eukaryota</taxon>
        <taxon>Fungi</taxon>
        <taxon>Dikarya</taxon>
        <taxon>Ascomycota</taxon>
        <taxon>Saccharomycotina</taxon>
        <taxon>Saccharomycetes</taxon>
        <taxon>Saccharomycetales</taxon>
        <taxon>Saccharomycetaceae</taxon>
        <taxon>Eremothecium</taxon>
    </lineage>
</organism>
<dbReference type="GeneID" id="28723324"/>
<keyword evidence="4" id="KW-1185">Reference proteome</keyword>
<accession>A0A0X8HRF9</accession>
<dbReference type="OrthoDB" id="2589563at2759"/>
<dbReference type="EMBL" id="CP014243">
    <property type="protein sequence ID" value="AMD20091.1"/>
    <property type="molecule type" value="Genomic_DNA"/>
</dbReference>
<evidence type="ECO:0000313" key="4">
    <source>
        <dbReference type="Proteomes" id="UP000243052"/>
    </source>
</evidence>
<evidence type="ECO:0000256" key="1">
    <source>
        <dbReference type="SAM" id="MobiDB-lite"/>
    </source>
</evidence>
<protein>
    <submittedName>
        <fullName evidence="3">HCL060Wp</fullName>
    </submittedName>
</protein>
<dbReference type="GO" id="GO:0000324">
    <property type="term" value="C:fungal-type vacuole"/>
    <property type="evidence" value="ECO:0007669"/>
    <property type="project" value="TreeGrafter"/>
</dbReference>
<feature type="compositionally biased region" description="Low complexity" evidence="1">
    <location>
        <begin position="137"/>
        <end position="151"/>
    </location>
</feature>
<feature type="transmembrane region" description="Helical" evidence="2">
    <location>
        <begin position="347"/>
        <end position="365"/>
    </location>
</feature>
<evidence type="ECO:0000313" key="3">
    <source>
        <dbReference type="EMBL" id="AMD20091.1"/>
    </source>
</evidence>
<feature type="transmembrane region" description="Helical" evidence="2">
    <location>
        <begin position="435"/>
        <end position="459"/>
    </location>
</feature>
<dbReference type="RefSeq" id="XP_017987087.1">
    <property type="nucleotide sequence ID" value="XM_018131025.1"/>
</dbReference>